<keyword evidence="1" id="KW-0805">Transcription regulation</keyword>
<keyword evidence="5" id="KW-1185">Reference proteome</keyword>
<gene>
    <name evidence="4" type="ORF">DL239_15100</name>
</gene>
<dbReference type="SUPFAM" id="SSF46689">
    <property type="entry name" value="Homeodomain-like"/>
    <property type="match status" value="1"/>
</dbReference>
<dbReference type="SMART" id="SM00342">
    <property type="entry name" value="HTH_ARAC"/>
    <property type="match status" value="1"/>
</dbReference>
<organism evidence="4 5">
    <name type="scientific">Parasedimentitalea denitrificans</name>
    <dbReference type="NCBI Taxonomy" id="2211118"/>
    <lineage>
        <taxon>Bacteria</taxon>
        <taxon>Pseudomonadati</taxon>
        <taxon>Pseudomonadota</taxon>
        <taxon>Alphaproteobacteria</taxon>
        <taxon>Rhodobacterales</taxon>
        <taxon>Paracoccaceae</taxon>
        <taxon>Parasedimentitalea</taxon>
    </lineage>
</organism>
<dbReference type="Pfam" id="PF12833">
    <property type="entry name" value="HTH_18"/>
    <property type="match status" value="1"/>
</dbReference>
<dbReference type="InterPro" id="IPR009057">
    <property type="entry name" value="Homeodomain-like_sf"/>
</dbReference>
<accession>A0ABX0WA43</accession>
<name>A0ABX0WA43_9RHOB</name>
<protein>
    <recommendedName>
        <fullName evidence="3">HTH araC/xylS-type domain-containing protein</fullName>
    </recommendedName>
</protein>
<evidence type="ECO:0000256" key="1">
    <source>
        <dbReference type="ARBA" id="ARBA00023015"/>
    </source>
</evidence>
<keyword evidence="2" id="KW-0804">Transcription</keyword>
<sequence>MLDHMPEGSELTIAPMIMITPDRVLHICRLGSQLDHRVMGALVIYIGLEDDIVVHLRGEDPIKARVVVVPPFKAHRIVAGHQFVKTVLVEPETVSDESLIKLESSLNGLSLVEAETLGLLTLPKHPDQFSRSAISSYSSQIFDIEMFSYGLEPRPMDDRIKAATDLVKTSISDVILTSDCTVDLEISSSRFRRLFVSNTGIQFRHYKMWKRARSYLEKILAPASLTQIAMDLGYPDSTHFSRSIRSTYGLPPRRMKAHMQDSAFFLTRNV</sequence>
<comment type="caution">
    <text evidence="4">The sequence shown here is derived from an EMBL/GenBank/DDBJ whole genome shotgun (WGS) entry which is preliminary data.</text>
</comment>
<proteinExistence type="predicted"/>
<dbReference type="Gene3D" id="1.10.10.60">
    <property type="entry name" value="Homeodomain-like"/>
    <property type="match status" value="1"/>
</dbReference>
<evidence type="ECO:0000259" key="3">
    <source>
        <dbReference type="PROSITE" id="PS01124"/>
    </source>
</evidence>
<dbReference type="PROSITE" id="PS01124">
    <property type="entry name" value="HTH_ARAC_FAMILY_2"/>
    <property type="match status" value="1"/>
</dbReference>
<feature type="domain" description="HTH araC/xylS-type" evidence="3">
    <location>
        <begin position="161"/>
        <end position="258"/>
    </location>
</feature>
<dbReference type="EMBL" id="QHLQ01000016">
    <property type="protein sequence ID" value="NIZ62301.1"/>
    <property type="molecule type" value="Genomic_DNA"/>
</dbReference>
<reference evidence="4 5" key="1">
    <citation type="submission" date="2018-05" db="EMBL/GenBank/DDBJ databases">
        <authorList>
            <person name="Zhang Y.-J."/>
        </authorList>
    </citation>
    <scope>NUCLEOTIDE SEQUENCE [LARGE SCALE GENOMIC DNA]</scope>
    <source>
        <strain evidence="4 5">CY04</strain>
    </source>
</reference>
<evidence type="ECO:0000313" key="4">
    <source>
        <dbReference type="EMBL" id="NIZ62301.1"/>
    </source>
</evidence>
<dbReference type="Proteomes" id="UP001429564">
    <property type="component" value="Unassembled WGS sequence"/>
</dbReference>
<dbReference type="InterPro" id="IPR018060">
    <property type="entry name" value="HTH_AraC"/>
</dbReference>
<evidence type="ECO:0000313" key="5">
    <source>
        <dbReference type="Proteomes" id="UP001429564"/>
    </source>
</evidence>
<dbReference type="RefSeq" id="WP_167684928.1">
    <property type="nucleotide sequence ID" value="NZ_QHLQ01000016.1"/>
</dbReference>
<evidence type="ECO:0000256" key="2">
    <source>
        <dbReference type="ARBA" id="ARBA00023163"/>
    </source>
</evidence>